<comment type="similarity">
    <text evidence="1">Belongs to the YggT family.</text>
</comment>
<name>A0A3G2RC05_9FIRM</name>
<gene>
    <name evidence="3" type="ORF">D2962_06925</name>
</gene>
<evidence type="ECO:0000313" key="4">
    <source>
        <dbReference type="Proteomes" id="UP000280960"/>
    </source>
</evidence>
<dbReference type="GO" id="GO:0016020">
    <property type="term" value="C:membrane"/>
    <property type="evidence" value="ECO:0007669"/>
    <property type="project" value="InterPro"/>
</dbReference>
<keyword evidence="4" id="KW-1185">Reference proteome</keyword>
<keyword evidence="2" id="KW-1133">Transmembrane helix</keyword>
<evidence type="ECO:0000256" key="2">
    <source>
        <dbReference type="SAM" id="Phobius"/>
    </source>
</evidence>
<reference evidence="3 4" key="1">
    <citation type="submission" date="2018-10" db="EMBL/GenBank/DDBJ databases">
        <authorList>
            <person name="Zhang X."/>
        </authorList>
    </citation>
    <scope>NUCLEOTIDE SEQUENCE [LARGE SCALE GENOMIC DNA]</scope>
    <source>
        <strain evidence="3 4">SK-G1</strain>
    </source>
</reference>
<evidence type="ECO:0000256" key="1">
    <source>
        <dbReference type="ARBA" id="ARBA00010894"/>
    </source>
</evidence>
<dbReference type="KEGG" id="bacg:D2962_06925"/>
<dbReference type="InterPro" id="IPR003425">
    <property type="entry name" value="CCB3/YggT"/>
</dbReference>
<feature type="transmembrane region" description="Helical" evidence="2">
    <location>
        <begin position="52"/>
        <end position="73"/>
    </location>
</feature>
<dbReference type="PANTHER" id="PTHR33219">
    <property type="entry name" value="YLMG HOMOLOG PROTEIN 2, CHLOROPLASTIC"/>
    <property type="match status" value="1"/>
</dbReference>
<evidence type="ECO:0000313" key="3">
    <source>
        <dbReference type="EMBL" id="AYO32227.1"/>
    </source>
</evidence>
<accession>A0A3G2RC05</accession>
<organism evidence="3 4">
    <name type="scientific">Biomaibacter acetigenes</name>
    <dbReference type="NCBI Taxonomy" id="2316383"/>
    <lineage>
        <taxon>Bacteria</taxon>
        <taxon>Bacillati</taxon>
        <taxon>Bacillota</taxon>
        <taxon>Clostridia</taxon>
        <taxon>Thermosediminibacterales</taxon>
        <taxon>Tepidanaerobacteraceae</taxon>
        <taxon>Biomaibacter</taxon>
    </lineage>
</organism>
<dbReference type="EMBL" id="CP033169">
    <property type="protein sequence ID" value="AYO32227.1"/>
    <property type="molecule type" value="Genomic_DNA"/>
</dbReference>
<proteinExistence type="inferred from homology"/>
<protein>
    <submittedName>
        <fullName evidence="3">YggT family protein</fullName>
    </submittedName>
</protein>
<dbReference type="AlphaFoldDB" id="A0A3G2RC05"/>
<sequence>MIVARVFLSWVPATANSGIVRFIYQVTDPILEPFRVLFSRFMPKGPGLYLDFSPIAALFVLEIVRRFVLSILIRMTF</sequence>
<keyword evidence="2" id="KW-0472">Membrane</keyword>
<keyword evidence="2" id="KW-0812">Transmembrane</keyword>
<dbReference type="Proteomes" id="UP000280960">
    <property type="component" value="Chromosome"/>
</dbReference>
<dbReference type="PANTHER" id="PTHR33219:SF14">
    <property type="entry name" value="PROTEIN COFACTOR ASSEMBLY OF COMPLEX C SUBUNIT B CCB3, CHLOROPLASTIC-RELATED"/>
    <property type="match status" value="1"/>
</dbReference>
<dbReference type="Pfam" id="PF02325">
    <property type="entry name" value="CCB3_YggT"/>
    <property type="match status" value="1"/>
</dbReference>